<evidence type="ECO:0000259" key="2">
    <source>
        <dbReference type="Pfam" id="PF02720"/>
    </source>
</evidence>
<dbReference type="EMBL" id="AP022560">
    <property type="protein sequence ID" value="BBX02144.1"/>
    <property type="molecule type" value="Genomic_DNA"/>
</dbReference>
<evidence type="ECO:0000313" key="4">
    <source>
        <dbReference type="Proteomes" id="UP000466681"/>
    </source>
</evidence>
<keyword evidence="4" id="KW-1185">Reference proteome</keyword>
<organism evidence="3 4">
    <name type="scientific">Mycolicibacterium moriokaense</name>
    <dbReference type="NCBI Taxonomy" id="39691"/>
    <lineage>
        <taxon>Bacteria</taxon>
        <taxon>Bacillati</taxon>
        <taxon>Actinomycetota</taxon>
        <taxon>Actinomycetes</taxon>
        <taxon>Mycobacteriales</taxon>
        <taxon>Mycobacteriaceae</taxon>
        <taxon>Mycolicibacterium</taxon>
    </lineage>
</organism>
<dbReference type="KEGG" id="mmor:MMOR_30800"/>
<dbReference type="InterPro" id="IPR003615">
    <property type="entry name" value="HNH_nuc"/>
</dbReference>
<dbReference type="InterPro" id="IPR003870">
    <property type="entry name" value="DUF222"/>
</dbReference>
<dbReference type="Proteomes" id="UP000466681">
    <property type="component" value="Chromosome"/>
</dbReference>
<accession>A0AAD1HBT3</accession>
<feature type="compositionally biased region" description="Basic and acidic residues" evidence="1">
    <location>
        <begin position="443"/>
        <end position="461"/>
    </location>
</feature>
<evidence type="ECO:0000256" key="1">
    <source>
        <dbReference type="SAM" id="MobiDB-lite"/>
    </source>
</evidence>
<gene>
    <name evidence="3" type="ORF">MMOR_30800</name>
</gene>
<reference evidence="3 4" key="1">
    <citation type="journal article" date="2019" name="Emerg. Microbes Infect.">
        <title>Comprehensive subspecies identification of 175 nontuberculous mycobacteria species based on 7547 genomic profiles.</title>
        <authorList>
            <person name="Matsumoto Y."/>
            <person name="Kinjo T."/>
            <person name="Motooka D."/>
            <person name="Nabeya D."/>
            <person name="Jung N."/>
            <person name="Uechi K."/>
            <person name="Horii T."/>
            <person name="Iida T."/>
            <person name="Fujita J."/>
            <person name="Nakamura S."/>
        </authorList>
    </citation>
    <scope>NUCLEOTIDE SEQUENCE [LARGE SCALE GENOMIC DNA]</scope>
    <source>
        <strain evidence="3 4">JCM 6375</strain>
    </source>
</reference>
<feature type="region of interest" description="Disordered" evidence="1">
    <location>
        <begin position="426"/>
        <end position="461"/>
    </location>
</feature>
<dbReference type="CDD" id="cd00085">
    <property type="entry name" value="HNHc"/>
    <property type="match status" value="1"/>
</dbReference>
<dbReference type="Pfam" id="PF02720">
    <property type="entry name" value="DUF222"/>
    <property type="match status" value="1"/>
</dbReference>
<sequence>MELVILEHMFDDRASDAELIAVMGEATREESTCIAQRLLIVAELFVRRESALAELDWCVIDNCAAVAAEVSAVQNISHARAVGQVQFACALAYRLPAVAKVFVRGTIDMRMVSMIVNRTTNVEDAVMPDLDEALAARVEKWMKLSGPKLRDRIDKFVAEFDSAGVRVPPKVEDNRYVATGPGSPGMAWLSGQLRATDAAAFSARLDALAATVCEHDPRSAERRRADACGALGRQEAVLACLCGREDCAAAAVQANAKAAVIHVLTEQATLDGRNDKPGYLAGFGILPAECVRQVAKTATLKPLAVPSDLAPDPGYRPSAKNKEFLQWRDLTCRWPGCDKPAEKSDVDHTVPYPWGRTHPSNAKHYCRIHHLLKTFGGWSDRQLSDGTVVLTSPTGHVYSTESHGGAMFPTLATPTGDLDLPPHIPDPEADRAARMPRRTQTRAQDRRDRINAERRERTELIAEEERQHRAWLAANYRPPPF</sequence>
<name>A0AAD1HBT3_9MYCO</name>
<dbReference type="AlphaFoldDB" id="A0AAD1HBT3"/>
<proteinExistence type="predicted"/>
<feature type="domain" description="DUF222" evidence="2">
    <location>
        <begin position="26"/>
        <end position="329"/>
    </location>
</feature>
<protein>
    <recommendedName>
        <fullName evidence="2">DUF222 domain-containing protein</fullName>
    </recommendedName>
</protein>
<evidence type="ECO:0000313" key="3">
    <source>
        <dbReference type="EMBL" id="BBX02144.1"/>
    </source>
</evidence>